<feature type="transmembrane region" description="Helical" evidence="8">
    <location>
        <begin position="224"/>
        <end position="247"/>
    </location>
</feature>
<dbReference type="Proteomes" id="UP001205566">
    <property type="component" value="Unassembled WGS sequence"/>
</dbReference>
<sequence length="417" mass="44782">MPPNFFDAEGKPPRWLAPCLAALVALTPFAIDTYLPAIPAMAAALGVEVAKVQHSVSSYLLGFAVGQLIGGPLSDRWGRIVTGTIGLAIFIASSALILFANTVELLVALRFCQALGGGFATVICGAIVRDLYHGRDAARIMSMIATMMLIAPMAAPAIGATLLTFGDWHAIFIFLLVYGLLMMVLVRGVLPETVSRFRRARRQRESRRSMLKGYAQIFRTPRALGFLFGQALISGSMFIYITTAPFVFMEHFGVSSATFPMLFGSCVLGLVLMVQLNIRLLKVFEPRQILLAGMGLQLLSCALLLASTLYFGKEQVLLAWMIPLVMAMGAIGIITPNSAACYLEFFPRISGTANALYGASLFIFGGVLGGAVNAVHTGTLVPIALGMLCCSAAALCMALFVARARQPIEIEERALRM</sequence>
<evidence type="ECO:0000256" key="1">
    <source>
        <dbReference type="ARBA" id="ARBA00004651"/>
    </source>
</evidence>
<dbReference type="InterPro" id="IPR004812">
    <property type="entry name" value="Efflux_drug-R_Bcr/CmlA"/>
</dbReference>
<proteinExistence type="inferred from homology"/>
<feature type="transmembrane region" description="Helical" evidence="8">
    <location>
        <begin position="106"/>
        <end position="128"/>
    </location>
</feature>
<dbReference type="Gene3D" id="1.20.1720.10">
    <property type="entry name" value="Multidrug resistance protein D"/>
    <property type="match status" value="1"/>
</dbReference>
<dbReference type="CDD" id="cd17320">
    <property type="entry name" value="MFS_MdfA_MDR_like"/>
    <property type="match status" value="1"/>
</dbReference>
<dbReference type="InterPro" id="IPR036259">
    <property type="entry name" value="MFS_trans_sf"/>
</dbReference>
<keyword evidence="3 8" id="KW-0813">Transport</keyword>
<dbReference type="EMBL" id="JACASI010000030">
    <property type="protein sequence ID" value="MCQ3830004.1"/>
    <property type="molecule type" value="Genomic_DNA"/>
</dbReference>
<keyword evidence="11" id="KW-1185">Reference proteome</keyword>
<dbReference type="RefSeq" id="WP_255875004.1">
    <property type="nucleotide sequence ID" value="NZ_JACASI010000030.1"/>
</dbReference>
<dbReference type="SUPFAM" id="SSF103473">
    <property type="entry name" value="MFS general substrate transporter"/>
    <property type="match status" value="1"/>
</dbReference>
<dbReference type="PROSITE" id="PS50850">
    <property type="entry name" value="MFS"/>
    <property type="match status" value="1"/>
</dbReference>
<evidence type="ECO:0000256" key="8">
    <source>
        <dbReference type="RuleBase" id="RU365088"/>
    </source>
</evidence>
<evidence type="ECO:0000313" key="11">
    <source>
        <dbReference type="Proteomes" id="UP001205566"/>
    </source>
</evidence>
<keyword evidence="4" id="KW-1003">Cell membrane</keyword>
<dbReference type="PANTHER" id="PTHR23502">
    <property type="entry name" value="MAJOR FACILITATOR SUPERFAMILY"/>
    <property type="match status" value="1"/>
</dbReference>
<comment type="caution">
    <text evidence="8">Lacks conserved residue(s) required for the propagation of feature annotation.</text>
</comment>
<keyword evidence="5 8" id="KW-0812">Transmembrane</keyword>
<keyword evidence="7 8" id="KW-0472">Membrane</keyword>
<comment type="caution">
    <text evidence="10">The sequence shown here is derived from an EMBL/GenBank/DDBJ whole genome shotgun (WGS) entry which is preliminary data.</text>
</comment>
<comment type="similarity">
    <text evidence="2 8">Belongs to the major facilitator superfamily. Bcr/CmlA family.</text>
</comment>
<name>A0ABT1P1K1_9GAMM</name>
<feature type="transmembrane region" description="Helical" evidence="8">
    <location>
        <begin position="381"/>
        <end position="402"/>
    </location>
</feature>
<organism evidence="10 11">
    <name type="scientific">Microbulbifer elongatus</name>
    <dbReference type="NCBI Taxonomy" id="86173"/>
    <lineage>
        <taxon>Bacteria</taxon>
        <taxon>Pseudomonadati</taxon>
        <taxon>Pseudomonadota</taxon>
        <taxon>Gammaproteobacteria</taxon>
        <taxon>Cellvibrionales</taxon>
        <taxon>Microbulbiferaceae</taxon>
        <taxon>Microbulbifer</taxon>
    </lineage>
</organism>
<feature type="transmembrane region" description="Helical" evidence="8">
    <location>
        <begin position="140"/>
        <end position="162"/>
    </location>
</feature>
<reference evidence="10" key="1">
    <citation type="thesis" date="2020" institute="Technische Universitat Dresden" country="Dresden, Germany">
        <title>The Agarolytic System of Microbulbifer elongatus PORT2, Isolated from Batu Karas, Pangandaran West Java Indonesia.</title>
        <authorList>
            <person name="Anggraeni S.R."/>
        </authorList>
    </citation>
    <scope>NUCLEOTIDE SEQUENCE</scope>
    <source>
        <strain evidence="10">PORT2</strain>
    </source>
</reference>
<evidence type="ECO:0000256" key="7">
    <source>
        <dbReference type="ARBA" id="ARBA00023136"/>
    </source>
</evidence>
<dbReference type="Pfam" id="PF07690">
    <property type="entry name" value="MFS_1"/>
    <property type="match status" value="1"/>
</dbReference>
<comment type="subcellular location">
    <subcellularLocation>
        <location evidence="8">Cell inner membrane</location>
        <topology evidence="8">Multi-pass membrane protein</topology>
    </subcellularLocation>
    <subcellularLocation>
        <location evidence="1">Cell membrane</location>
        <topology evidence="1">Multi-pass membrane protein</topology>
    </subcellularLocation>
</comment>
<accession>A0ABT1P1K1</accession>
<feature type="transmembrane region" description="Helical" evidence="8">
    <location>
        <begin position="80"/>
        <end position="100"/>
    </location>
</feature>
<feature type="transmembrane region" description="Helical" evidence="8">
    <location>
        <begin position="290"/>
        <end position="311"/>
    </location>
</feature>
<evidence type="ECO:0000259" key="9">
    <source>
        <dbReference type="PROSITE" id="PS50850"/>
    </source>
</evidence>
<feature type="domain" description="Major facilitator superfamily (MFS) profile" evidence="9">
    <location>
        <begin position="16"/>
        <end position="405"/>
    </location>
</feature>
<feature type="transmembrane region" description="Helical" evidence="8">
    <location>
        <begin position="168"/>
        <end position="190"/>
    </location>
</feature>
<feature type="transmembrane region" description="Helical" evidence="8">
    <location>
        <begin position="317"/>
        <end position="343"/>
    </location>
</feature>
<feature type="transmembrane region" description="Helical" evidence="8">
    <location>
        <begin position="355"/>
        <end position="375"/>
    </location>
</feature>
<dbReference type="NCBIfam" id="TIGR00710">
    <property type="entry name" value="efflux_Bcr_CflA"/>
    <property type="match status" value="1"/>
</dbReference>
<evidence type="ECO:0000256" key="4">
    <source>
        <dbReference type="ARBA" id="ARBA00022475"/>
    </source>
</evidence>
<evidence type="ECO:0000313" key="10">
    <source>
        <dbReference type="EMBL" id="MCQ3830004.1"/>
    </source>
</evidence>
<evidence type="ECO:0000256" key="6">
    <source>
        <dbReference type="ARBA" id="ARBA00022989"/>
    </source>
</evidence>
<dbReference type="InterPro" id="IPR020846">
    <property type="entry name" value="MFS_dom"/>
</dbReference>
<gene>
    <name evidence="10" type="ORF">HXX02_11150</name>
</gene>
<keyword evidence="6 8" id="KW-1133">Transmembrane helix</keyword>
<evidence type="ECO:0000256" key="3">
    <source>
        <dbReference type="ARBA" id="ARBA00022448"/>
    </source>
</evidence>
<evidence type="ECO:0000256" key="5">
    <source>
        <dbReference type="ARBA" id="ARBA00022692"/>
    </source>
</evidence>
<keyword evidence="8" id="KW-0997">Cell inner membrane</keyword>
<evidence type="ECO:0000256" key="2">
    <source>
        <dbReference type="ARBA" id="ARBA00006236"/>
    </source>
</evidence>
<protein>
    <recommendedName>
        <fullName evidence="8">Bcr/CflA family efflux transporter</fullName>
    </recommendedName>
</protein>
<dbReference type="PANTHER" id="PTHR23502:SF132">
    <property type="entry name" value="POLYAMINE TRANSPORTER 2-RELATED"/>
    <property type="match status" value="1"/>
</dbReference>
<feature type="transmembrane region" description="Helical" evidence="8">
    <location>
        <begin position="259"/>
        <end position="278"/>
    </location>
</feature>
<dbReference type="InterPro" id="IPR011701">
    <property type="entry name" value="MFS"/>
</dbReference>